<comment type="caution">
    <text evidence="1">The sequence shown here is derived from an EMBL/GenBank/DDBJ whole genome shotgun (WGS) entry which is preliminary data.</text>
</comment>
<organism evidence="1">
    <name type="scientific">Tanacetum cinerariifolium</name>
    <name type="common">Dalmatian daisy</name>
    <name type="synonym">Chrysanthemum cinerariifolium</name>
    <dbReference type="NCBI Taxonomy" id="118510"/>
    <lineage>
        <taxon>Eukaryota</taxon>
        <taxon>Viridiplantae</taxon>
        <taxon>Streptophyta</taxon>
        <taxon>Embryophyta</taxon>
        <taxon>Tracheophyta</taxon>
        <taxon>Spermatophyta</taxon>
        <taxon>Magnoliopsida</taxon>
        <taxon>eudicotyledons</taxon>
        <taxon>Gunneridae</taxon>
        <taxon>Pentapetalae</taxon>
        <taxon>asterids</taxon>
        <taxon>campanulids</taxon>
        <taxon>Asterales</taxon>
        <taxon>Asteraceae</taxon>
        <taxon>Asteroideae</taxon>
        <taxon>Anthemideae</taxon>
        <taxon>Anthemidinae</taxon>
        <taxon>Tanacetum</taxon>
    </lineage>
</organism>
<dbReference type="EMBL" id="BKCJ010004873">
    <property type="protein sequence ID" value="GEU63588.1"/>
    <property type="molecule type" value="Genomic_DNA"/>
</dbReference>
<accession>A0A6L2LPH0</accession>
<gene>
    <name evidence="1" type="ORF">Tci_035566</name>
</gene>
<proteinExistence type="predicted"/>
<sequence length="92" mass="10969">FKEEEEEETDMELDDEIDEDEVWIILYHPVADDYEDLTPSGMMMDIYFLGRSVQGLNKKMNIWANTEFSTLKRLDKGHKFMKGLDEDLRNEM</sequence>
<name>A0A6L2LPH0_TANCI</name>
<protein>
    <submittedName>
        <fullName evidence="1">Uncharacterized protein</fullName>
    </submittedName>
</protein>
<feature type="non-terminal residue" evidence="1">
    <location>
        <position position="1"/>
    </location>
</feature>
<dbReference type="AlphaFoldDB" id="A0A6L2LPH0"/>
<evidence type="ECO:0000313" key="1">
    <source>
        <dbReference type="EMBL" id="GEU63588.1"/>
    </source>
</evidence>
<reference evidence="1" key="1">
    <citation type="journal article" date="2019" name="Sci. Rep.">
        <title>Draft genome of Tanacetum cinerariifolium, the natural source of mosquito coil.</title>
        <authorList>
            <person name="Yamashiro T."/>
            <person name="Shiraishi A."/>
            <person name="Satake H."/>
            <person name="Nakayama K."/>
        </authorList>
    </citation>
    <scope>NUCLEOTIDE SEQUENCE</scope>
</reference>